<comment type="caution">
    <text evidence="1">The sequence shown here is derived from an EMBL/GenBank/DDBJ whole genome shotgun (WGS) entry which is preliminary data.</text>
</comment>
<dbReference type="Proteomes" id="UP000660381">
    <property type="component" value="Unassembled WGS sequence"/>
</dbReference>
<proteinExistence type="predicted"/>
<organism evidence="1 2">
    <name type="scientific">Anabaena catenula FACHB-362</name>
    <dbReference type="NCBI Taxonomy" id="2692877"/>
    <lineage>
        <taxon>Bacteria</taxon>
        <taxon>Bacillati</taxon>
        <taxon>Cyanobacteriota</taxon>
        <taxon>Cyanophyceae</taxon>
        <taxon>Nostocales</taxon>
        <taxon>Nostocaceae</taxon>
        <taxon>Anabaena</taxon>
    </lineage>
</organism>
<sequence length="67" mass="7965">MLIYTIVFTEKGFVFIHSIAHCHNPLLSTLDKLMKLRYFSQRRIKVLPYFDRRGISTESMENFVIAQ</sequence>
<name>A0ABR8J9H6_9NOST</name>
<protein>
    <submittedName>
        <fullName evidence="1">Uncharacterized protein</fullName>
    </submittedName>
</protein>
<evidence type="ECO:0000313" key="1">
    <source>
        <dbReference type="EMBL" id="MBD2694245.1"/>
    </source>
</evidence>
<keyword evidence="2" id="KW-1185">Reference proteome</keyword>
<gene>
    <name evidence="1" type="ORF">H6G68_21260</name>
</gene>
<accession>A0ABR8J9H6</accession>
<dbReference type="EMBL" id="JACJTQ010000042">
    <property type="protein sequence ID" value="MBD2694245.1"/>
    <property type="molecule type" value="Genomic_DNA"/>
</dbReference>
<evidence type="ECO:0000313" key="2">
    <source>
        <dbReference type="Proteomes" id="UP000660381"/>
    </source>
</evidence>
<dbReference type="RefSeq" id="WP_190908426.1">
    <property type="nucleotide sequence ID" value="NZ_JACJTQ010000042.1"/>
</dbReference>
<reference evidence="1 2" key="1">
    <citation type="journal article" date="2020" name="ISME J.">
        <title>Comparative genomics reveals insights into cyanobacterial evolution and habitat adaptation.</title>
        <authorList>
            <person name="Chen M.Y."/>
            <person name="Teng W.K."/>
            <person name="Zhao L."/>
            <person name="Hu C.X."/>
            <person name="Zhou Y.K."/>
            <person name="Han B.P."/>
            <person name="Song L.R."/>
            <person name="Shu W.S."/>
        </authorList>
    </citation>
    <scope>NUCLEOTIDE SEQUENCE [LARGE SCALE GENOMIC DNA]</scope>
    <source>
        <strain evidence="1 2">FACHB-362</strain>
    </source>
</reference>